<evidence type="ECO:0000313" key="5">
    <source>
        <dbReference type="Proteomes" id="UP000232196"/>
    </source>
</evidence>
<name>A0A2M9XEA9_9LEPT</name>
<dbReference type="Pfam" id="PF07963">
    <property type="entry name" value="N_methyl"/>
    <property type="match status" value="1"/>
</dbReference>
<evidence type="ECO:0000256" key="3">
    <source>
        <dbReference type="SAM" id="Phobius"/>
    </source>
</evidence>
<dbReference type="PROSITE" id="PS00409">
    <property type="entry name" value="PROKAR_NTER_METHYL"/>
    <property type="match status" value="1"/>
</dbReference>
<accession>A0A2M9XEA9</accession>
<keyword evidence="5" id="KW-1185">Reference proteome</keyword>
<dbReference type="OrthoDB" id="339033at2"/>
<dbReference type="GO" id="GO:0015627">
    <property type="term" value="C:type II protein secretion system complex"/>
    <property type="evidence" value="ECO:0007669"/>
    <property type="project" value="InterPro"/>
</dbReference>
<dbReference type="InterPro" id="IPR010055">
    <property type="entry name" value="T2SS_protein-GspJ"/>
</dbReference>
<protein>
    <recommendedName>
        <fullName evidence="2">Type II secretion system protein J</fullName>
    </recommendedName>
</protein>
<keyword evidence="3" id="KW-1133">Transmembrane helix</keyword>
<dbReference type="SUPFAM" id="SSF54523">
    <property type="entry name" value="Pili subunits"/>
    <property type="match status" value="1"/>
</dbReference>
<dbReference type="AlphaFoldDB" id="A0A2M9XEA9"/>
<dbReference type="InterPro" id="IPR012902">
    <property type="entry name" value="N_methyl_site"/>
</dbReference>
<comment type="similarity">
    <text evidence="1">Belongs to the GSP J family.</text>
</comment>
<evidence type="ECO:0000256" key="2">
    <source>
        <dbReference type="ARBA" id="ARBA00021539"/>
    </source>
</evidence>
<organism evidence="4 5">
    <name type="scientific">Leptospira hartskeerlii</name>
    <dbReference type="NCBI Taxonomy" id="2023177"/>
    <lineage>
        <taxon>Bacteria</taxon>
        <taxon>Pseudomonadati</taxon>
        <taxon>Spirochaetota</taxon>
        <taxon>Spirochaetia</taxon>
        <taxon>Leptospirales</taxon>
        <taxon>Leptospiraceae</taxon>
        <taxon>Leptospira</taxon>
    </lineage>
</organism>
<gene>
    <name evidence="4" type="ORF">CH357_05850</name>
</gene>
<proteinExistence type="inferred from homology"/>
<dbReference type="RefSeq" id="WP_100705826.1">
    <property type="nucleotide sequence ID" value="NZ_NPDL01000003.1"/>
</dbReference>
<feature type="transmembrane region" description="Helical" evidence="3">
    <location>
        <begin position="21"/>
        <end position="46"/>
    </location>
</feature>
<evidence type="ECO:0000313" key="4">
    <source>
        <dbReference type="EMBL" id="PJZ26026.1"/>
    </source>
</evidence>
<comment type="caution">
    <text evidence="4">The sequence shown here is derived from an EMBL/GenBank/DDBJ whole genome shotgun (WGS) entry which is preliminary data.</text>
</comment>
<sequence>MGNFYLHSAFLKLLRKRRRSGFTLIELTIVAALLGVLLGMVFGTYATILKVTRPTSGTEGVDREQAISVIENIRSTLTMAFYFQTEKNLVFVSRKGRKSEDGPRHPGESTKDHFIVFAAVHPNSEEVALPEVREVEYYLKQKDGTDYYKLMRREDEIVDRYPFVGGQEYELLDNVKSLSFKFSKTGKEWEEEWDSFQRKSIPRLIRIEIIANMGNKERRFETLAFPGMLMK</sequence>
<dbReference type="Pfam" id="PF11612">
    <property type="entry name" value="T2SSJ"/>
    <property type="match status" value="1"/>
</dbReference>
<evidence type="ECO:0000256" key="1">
    <source>
        <dbReference type="ARBA" id="ARBA00011084"/>
    </source>
</evidence>
<reference evidence="4 5" key="1">
    <citation type="submission" date="2017-07" db="EMBL/GenBank/DDBJ databases">
        <title>Leptospira spp. isolated from tropical soils.</title>
        <authorList>
            <person name="Thibeaux R."/>
            <person name="Iraola G."/>
            <person name="Ferres I."/>
            <person name="Bierque E."/>
            <person name="Girault D."/>
            <person name="Soupe-Gilbert M.-E."/>
            <person name="Picardeau M."/>
            <person name="Goarant C."/>
        </authorList>
    </citation>
    <scope>NUCLEOTIDE SEQUENCE [LARGE SCALE GENOMIC DNA]</scope>
    <source>
        <strain evidence="4 5">MCA1-C-A1</strain>
    </source>
</reference>
<dbReference type="NCBIfam" id="TIGR02532">
    <property type="entry name" value="IV_pilin_GFxxxE"/>
    <property type="match status" value="1"/>
</dbReference>
<keyword evidence="3" id="KW-0472">Membrane</keyword>
<dbReference type="EMBL" id="NPDN01000003">
    <property type="protein sequence ID" value="PJZ26026.1"/>
    <property type="molecule type" value="Genomic_DNA"/>
</dbReference>
<dbReference type="Proteomes" id="UP000232196">
    <property type="component" value="Unassembled WGS sequence"/>
</dbReference>
<dbReference type="InterPro" id="IPR045584">
    <property type="entry name" value="Pilin-like"/>
</dbReference>
<dbReference type="GO" id="GO:0015628">
    <property type="term" value="P:protein secretion by the type II secretion system"/>
    <property type="evidence" value="ECO:0007669"/>
    <property type="project" value="InterPro"/>
</dbReference>
<keyword evidence="3" id="KW-0812">Transmembrane</keyword>